<dbReference type="EMBL" id="CAJRGZ010000023">
    <property type="protein sequence ID" value="CAG5178025.1"/>
    <property type="molecule type" value="Genomic_DNA"/>
</dbReference>
<evidence type="ECO:0000313" key="3">
    <source>
        <dbReference type="EMBL" id="CAG5178025.1"/>
    </source>
</evidence>
<keyword evidence="4" id="KW-1185">Reference proteome</keyword>
<proteinExistence type="predicted"/>
<evidence type="ECO:0000256" key="1">
    <source>
        <dbReference type="SAM" id="MobiDB-lite"/>
    </source>
</evidence>
<dbReference type="OrthoDB" id="5419508at2759"/>
<comment type="caution">
    <text evidence="3">The sequence shown here is derived from an EMBL/GenBank/DDBJ whole genome shotgun (WGS) entry which is preliminary data.</text>
</comment>
<feature type="region of interest" description="Disordered" evidence="1">
    <location>
        <begin position="258"/>
        <end position="288"/>
    </location>
</feature>
<accession>A0A8J2N8B4</accession>
<feature type="chain" id="PRO_5035202793" evidence="2">
    <location>
        <begin position="22"/>
        <end position="425"/>
    </location>
</feature>
<sequence>MSAKSLLPTFAVAVSQMAVQAANTVYPTDYIVEHILKLSNYIIDLVGSSNLFGKPELDLYSPSLNTLFARLQKKQVGPSLLPPGFLTVEGIHERIYLRSDQEVADRPLADYEDLYYALVARMQEMHQLLNLRIDSGFNDTTQFVYEGGPSIAEFYNSLSEYWNILNNPSCGKALDDAIREARVQALHYELVWQVENDNMSAEDAHKQLAELYSTNVYSGILGLHFVQDWAPTMIGAYLEQKYRHMLNLEKEEATVKARQERRQAKSRSMREALAGTPAVQKIPDRRRPYAVRKAADNANTRTHIEADHQYLSKEQASVQHSPKYRAELHPGRHHEEHTATIYEQNIAEAEDMLMLLEWQMKTQRVSEYSDYLRAHASQDSQHAVQSSQSSVTDSFVGPFSSTLPRGGNGGVFHHPDMDYSQYMEF</sequence>
<dbReference type="Proteomes" id="UP000676310">
    <property type="component" value="Unassembled WGS sequence"/>
</dbReference>
<protein>
    <submittedName>
        <fullName evidence="3">Uncharacterized protein</fullName>
    </submittedName>
</protein>
<dbReference type="GeneID" id="67020613"/>
<name>A0A8J2N8B4_9PLEO</name>
<reference evidence="3" key="1">
    <citation type="submission" date="2021-05" db="EMBL/GenBank/DDBJ databases">
        <authorList>
            <person name="Stam R."/>
        </authorList>
    </citation>
    <scope>NUCLEOTIDE SEQUENCE</scope>
    <source>
        <strain evidence="3">CS162</strain>
    </source>
</reference>
<feature type="signal peptide" evidence="2">
    <location>
        <begin position="1"/>
        <end position="21"/>
    </location>
</feature>
<evidence type="ECO:0000313" key="4">
    <source>
        <dbReference type="Proteomes" id="UP000676310"/>
    </source>
</evidence>
<dbReference type="RefSeq" id="XP_043172062.1">
    <property type="nucleotide sequence ID" value="XM_043316127.1"/>
</dbReference>
<dbReference type="AlphaFoldDB" id="A0A8J2N8B4"/>
<evidence type="ECO:0000256" key="2">
    <source>
        <dbReference type="SAM" id="SignalP"/>
    </source>
</evidence>
<organism evidence="3 4">
    <name type="scientific">Alternaria atra</name>
    <dbReference type="NCBI Taxonomy" id="119953"/>
    <lineage>
        <taxon>Eukaryota</taxon>
        <taxon>Fungi</taxon>
        <taxon>Dikarya</taxon>
        <taxon>Ascomycota</taxon>
        <taxon>Pezizomycotina</taxon>
        <taxon>Dothideomycetes</taxon>
        <taxon>Pleosporomycetidae</taxon>
        <taxon>Pleosporales</taxon>
        <taxon>Pleosporineae</taxon>
        <taxon>Pleosporaceae</taxon>
        <taxon>Alternaria</taxon>
        <taxon>Alternaria sect. Ulocladioides</taxon>
    </lineage>
</organism>
<keyword evidence="2" id="KW-0732">Signal</keyword>
<gene>
    <name evidence="3" type="ORF">ALTATR162_LOCUS8497</name>
</gene>